<dbReference type="InterPro" id="IPR029000">
    <property type="entry name" value="Cyclophilin-like_dom_sf"/>
</dbReference>
<dbReference type="InterPro" id="IPR044665">
    <property type="entry name" value="E_coli_cyclophilin_A-like"/>
</dbReference>
<dbReference type="RefSeq" id="WP_373656115.1">
    <property type="nucleotide sequence ID" value="NZ_JBGUAW010000007.1"/>
</dbReference>
<dbReference type="EMBL" id="JBGUAW010000007">
    <property type="protein sequence ID" value="MFA9461326.1"/>
    <property type="molecule type" value="Genomic_DNA"/>
</dbReference>
<dbReference type="InterPro" id="IPR002130">
    <property type="entry name" value="Cyclophilin-type_PPIase_dom"/>
</dbReference>
<accession>A0ABV4TVG7</accession>
<evidence type="ECO:0000256" key="2">
    <source>
        <dbReference type="ARBA" id="ARBA00023110"/>
    </source>
</evidence>
<evidence type="ECO:0000313" key="7">
    <source>
        <dbReference type="Proteomes" id="UP001575181"/>
    </source>
</evidence>
<dbReference type="PROSITE" id="PS00170">
    <property type="entry name" value="CSA_PPIASE_1"/>
    <property type="match status" value="1"/>
</dbReference>
<evidence type="ECO:0000256" key="4">
    <source>
        <dbReference type="RuleBase" id="RU363019"/>
    </source>
</evidence>
<gene>
    <name evidence="6" type="ORF">ACERLL_10860</name>
</gene>
<sequence length="198" mass="21149">MTKKLGTGLLALAVMLAAPAGAAEKGPRVRLETTKGPVVLALYPERAPKTVDNFLGYVRDGFYDGTIFHRVVPGFVVQGGGFTKDLRHKPTREPIPNEADNGLTNEAGTISMARTSDPHSATSQFFLNLTDNPPLNHRAKTQRGWGYAVFGEVVAGMETVRAMGKVPTGPKGRFPRSVPRQPIVIEKATIVDGEAGAG</sequence>
<comment type="function">
    <text evidence="4">PPIases accelerate the folding of proteins. It catalyzes the cis-trans isomerization of proline imidic peptide bonds in oligopeptides.</text>
</comment>
<dbReference type="Gene3D" id="2.40.100.10">
    <property type="entry name" value="Cyclophilin-like"/>
    <property type="match status" value="1"/>
</dbReference>
<protein>
    <recommendedName>
        <fullName evidence="4">Peptidyl-prolyl cis-trans isomerase</fullName>
        <shortName evidence="4">PPIase</shortName>
        <ecNumber evidence="4">5.2.1.8</ecNumber>
    </recommendedName>
</protein>
<reference evidence="6 7" key="1">
    <citation type="submission" date="2024-08" db="EMBL/GenBank/DDBJ databases">
        <title>Whole-genome sequencing of halo(alkali)philic microorganisms from hypersaline lakes.</title>
        <authorList>
            <person name="Sorokin D.Y."/>
            <person name="Merkel A.Y."/>
            <person name="Messina E."/>
            <person name="Yakimov M."/>
        </authorList>
    </citation>
    <scope>NUCLEOTIDE SEQUENCE [LARGE SCALE GENOMIC DNA]</scope>
    <source>
        <strain evidence="6 7">Cl-TMA</strain>
    </source>
</reference>
<dbReference type="PROSITE" id="PS50072">
    <property type="entry name" value="CSA_PPIASE_2"/>
    <property type="match status" value="1"/>
</dbReference>
<keyword evidence="3 4" id="KW-0413">Isomerase</keyword>
<keyword evidence="4" id="KW-0732">Signal</keyword>
<dbReference type="Pfam" id="PF00160">
    <property type="entry name" value="Pro_isomerase"/>
    <property type="match status" value="1"/>
</dbReference>
<feature type="signal peptide" evidence="4">
    <location>
        <begin position="1"/>
        <end position="22"/>
    </location>
</feature>
<comment type="similarity">
    <text evidence="1 4">Belongs to the cyclophilin-type PPIase family.</text>
</comment>
<dbReference type="CDD" id="cd01920">
    <property type="entry name" value="cyclophilin_EcCYP_like"/>
    <property type="match status" value="1"/>
</dbReference>
<dbReference type="PANTHER" id="PTHR43246">
    <property type="entry name" value="PEPTIDYL-PROLYL CIS-TRANS ISOMERASE CYP38, CHLOROPLASTIC"/>
    <property type="match status" value="1"/>
</dbReference>
<feature type="domain" description="PPIase cyclophilin-type" evidence="5">
    <location>
        <begin position="36"/>
        <end position="190"/>
    </location>
</feature>
<dbReference type="Proteomes" id="UP001575181">
    <property type="component" value="Unassembled WGS sequence"/>
</dbReference>
<dbReference type="GO" id="GO:0003755">
    <property type="term" value="F:peptidyl-prolyl cis-trans isomerase activity"/>
    <property type="evidence" value="ECO:0007669"/>
    <property type="project" value="UniProtKB-EC"/>
</dbReference>
<dbReference type="SUPFAM" id="SSF50891">
    <property type="entry name" value="Cyclophilin-like"/>
    <property type="match status" value="1"/>
</dbReference>
<dbReference type="EC" id="5.2.1.8" evidence="4"/>
<proteinExistence type="inferred from homology"/>
<name>A0ABV4TVG7_9GAMM</name>
<evidence type="ECO:0000256" key="3">
    <source>
        <dbReference type="ARBA" id="ARBA00023235"/>
    </source>
</evidence>
<comment type="caution">
    <text evidence="6">The sequence shown here is derived from an EMBL/GenBank/DDBJ whole genome shotgun (WGS) entry which is preliminary data.</text>
</comment>
<dbReference type="InterPro" id="IPR020892">
    <property type="entry name" value="Cyclophilin-type_PPIase_CS"/>
</dbReference>
<evidence type="ECO:0000313" key="6">
    <source>
        <dbReference type="EMBL" id="MFA9461326.1"/>
    </source>
</evidence>
<comment type="catalytic activity">
    <reaction evidence="4">
        <text>[protein]-peptidylproline (omega=180) = [protein]-peptidylproline (omega=0)</text>
        <dbReference type="Rhea" id="RHEA:16237"/>
        <dbReference type="Rhea" id="RHEA-COMP:10747"/>
        <dbReference type="Rhea" id="RHEA-COMP:10748"/>
        <dbReference type="ChEBI" id="CHEBI:83833"/>
        <dbReference type="ChEBI" id="CHEBI:83834"/>
        <dbReference type="EC" id="5.2.1.8"/>
    </reaction>
</comment>
<keyword evidence="2 4" id="KW-0697">Rotamase</keyword>
<keyword evidence="7" id="KW-1185">Reference proteome</keyword>
<feature type="chain" id="PRO_5044975410" description="Peptidyl-prolyl cis-trans isomerase" evidence="4">
    <location>
        <begin position="23"/>
        <end position="198"/>
    </location>
</feature>
<organism evidence="6 7">
    <name type="scientific">Thiohalorhabdus methylotrophus</name>
    <dbReference type="NCBI Taxonomy" id="3242694"/>
    <lineage>
        <taxon>Bacteria</taxon>
        <taxon>Pseudomonadati</taxon>
        <taxon>Pseudomonadota</taxon>
        <taxon>Gammaproteobacteria</taxon>
        <taxon>Thiohalorhabdales</taxon>
        <taxon>Thiohalorhabdaceae</taxon>
        <taxon>Thiohalorhabdus</taxon>
    </lineage>
</organism>
<dbReference type="PRINTS" id="PR00153">
    <property type="entry name" value="CSAPPISMRASE"/>
</dbReference>
<evidence type="ECO:0000259" key="5">
    <source>
        <dbReference type="PROSITE" id="PS50072"/>
    </source>
</evidence>
<evidence type="ECO:0000256" key="1">
    <source>
        <dbReference type="ARBA" id="ARBA00007365"/>
    </source>
</evidence>